<organism evidence="1">
    <name type="scientific">Ralstonia solanacearum</name>
    <name type="common">Pseudomonas solanacearum</name>
    <dbReference type="NCBI Taxonomy" id="305"/>
    <lineage>
        <taxon>Bacteria</taxon>
        <taxon>Pseudomonadati</taxon>
        <taxon>Pseudomonadota</taxon>
        <taxon>Betaproteobacteria</taxon>
        <taxon>Burkholderiales</taxon>
        <taxon>Burkholderiaceae</taxon>
        <taxon>Ralstonia</taxon>
        <taxon>Ralstonia solanacearum species complex</taxon>
    </lineage>
</organism>
<accession>A0A0S4TPI3</accession>
<reference evidence="1" key="1">
    <citation type="submission" date="2015-10" db="EMBL/GenBank/DDBJ databases">
        <authorList>
            <person name="Gilbert D.G."/>
        </authorList>
    </citation>
    <scope>NUCLEOTIDE SEQUENCE</scope>
    <source>
        <strain evidence="1">Phyl III-seqv23</strain>
    </source>
</reference>
<evidence type="ECO:0000313" key="1">
    <source>
        <dbReference type="EMBL" id="CUV11968.1"/>
    </source>
</evidence>
<dbReference type="AlphaFoldDB" id="A0A0S4TPI3"/>
<sequence length="33" mass="3602">MLLNIVFRACASENMPEIIAILSSIRELNAVIG</sequence>
<gene>
    <name evidence="1" type="ORF">RUN39_v1_280021</name>
</gene>
<name>A0A0S4TPI3_RALSL</name>
<protein>
    <submittedName>
        <fullName evidence="1">Uncharacterized protein</fullName>
    </submittedName>
</protein>
<proteinExistence type="predicted"/>
<dbReference type="EMBL" id="LN899819">
    <property type="protein sequence ID" value="CUV11968.1"/>
    <property type="molecule type" value="Genomic_DNA"/>
</dbReference>